<dbReference type="eggNOG" id="COG3046">
    <property type="taxonomic scope" value="Bacteria"/>
</dbReference>
<dbReference type="InterPro" id="IPR007357">
    <property type="entry name" value="PhrB-like"/>
</dbReference>
<proteinExistence type="predicted"/>
<comment type="caution">
    <text evidence="2">The sequence shown here is derived from an EMBL/GenBank/DDBJ whole genome shotgun (WGS) entry which is preliminary data.</text>
</comment>
<accession>E2SE89</accession>
<dbReference type="PANTHER" id="PTHR38657">
    <property type="entry name" value="SLR1343 PROTEIN"/>
    <property type="match status" value="1"/>
</dbReference>
<evidence type="ECO:0000256" key="1">
    <source>
        <dbReference type="SAM" id="MobiDB-lite"/>
    </source>
</evidence>
<dbReference type="Proteomes" id="UP000003111">
    <property type="component" value="Unassembled WGS sequence"/>
</dbReference>
<dbReference type="RefSeq" id="WP_007077117.1">
    <property type="nucleotide sequence ID" value="NZ_CM001024.1"/>
</dbReference>
<feature type="compositionally biased region" description="Basic and acidic residues" evidence="1">
    <location>
        <begin position="150"/>
        <end position="159"/>
    </location>
</feature>
<dbReference type="Pfam" id="PF04244">
    <property type="entry name" value="DPRP"/>
    <property type="match status" value="1"/>
</dbReference>
<evidence type="ECO:0008006" key="4">
    <source>
        <dbReference type="Google" id="ProtNLM"/>
    </source>
</evidence>
<dbReference type="PANTHER" id="PTHR38657:SF1">
    <property type="entry name" value="SLR1343 PROTEIN"/>
    <property type="match status" value="1"/>
</dbReference>
<dbReference type="Gene3D" id="1.25.40.80">
    <property type="match status" value="1"/>
</dbReference>
<gene>
    <name evidence="2" type="ORF">HMPREF0063_12025</name>
</gene>
<dbReference type="InterPro" id="IPR036134">
    <property type="entry name" value="Crypto/Photolyase_FAD-like_sf"/>
</dbReference>
<dbReference type="HOGENOM" id="CLU_031632_1_0_11"/>
<protein>
    <recommendedName>
        <fullName evidence="4">Deoxyribodipyrimidine photolyase-related protein</fullName>
    </recommendedName>
</protein>
<dbReference type="Gene3D" id="1.10.10.1710">
    <property type="entry name" value="Deoxyribodipyrimidine photolyase-related"/>
    <property type="match status" value="1"/>
</dbReference>
<organism evidence="2 3">
    <name type="scientific">Aeromicrobium marinum DSM 15272</name>
    <dbReference type="NCBI Taxonomy" id="585531"/>
    <lineage>
        <taxon>Bacteria</taxon>
        <taxon>Bacillati</taxon>
        <taxon>Actinomycetota</taxon>
        <taxon>Actinomycetes</taxon>
        <taxon>Propionibacteriales</taxon>
        <taxon>Nocardioidaceae</taxon>
        <taxon>Aeromicrobium</taxon>
    </lineage>
</organism>
<name>E2SE89_9ACTN</name>
<keyword evidence="3" id="KW-1185">Reference proteome</keyword>
<dbReference type="OrthoDB" id="5288100at2"/>
<dbReference type="InterPro" id="IPR014729">
    <property type="entry name" value="Rossmann-like_a/b/a_fold"/>
</dbReference>
<dbReference type="Gene3D" id="1.10.579.10">
    <property type="entry name" value="DNA Cyclobutane Dipyrimidine Photolyase, subunit A, domain 3"/>
    <property type="match status" value="1"/>
</dbReference>
<reference evidence="2" key="1">
    <citation type="submission" date="2010-08" db="EMBL/GenBank/DDBJ databases">
        <authorList>
            <person name="Muzny D."/>
            <person name="Qin X."/>
            <person name="Buhay C."/>
            <person name="Dugan-Rocha S."/>
            <person name="Ding Y."/>
            <person name="Chen G."/>
            <person name="Hawes A."/>
            <person name="Holder M."/>
            <person name="Jhangiani S."/>
            <person name="Johnson A."/>
            <person name="Khan Z."/>
            <person name="Li Z."/>
            <person name="Liu W."/>
            <person name="Liu X."/>
            <person name="Perez L."/>
            <person name="Shen H."/>
            <person name="Wang Q."/>
            <person name="Watt J."/>
            <person name="Xi L."/>
            <person name="Xin Y."/>
            <person name="Zhou J."/>
            <person name="Deng J."/>
            <person name="Jiang H."/>
            <person name="Liu Y."/>
            <person name="Qu J."/>
            <person name="Song X.-Z."/>
            <person name="Zhang L."/>
            <person name="Villasana D."/>
            <person name="Johnson A."/>
            <person name="Liu J."/>
            <person name="Liyanage D."/>
            <person name="Lorensuhewa L."/>
            <person name="Robinson T."/>
            <person name="Song A."/>
            <person name="Song B.-B."/>
            <person name="Dinh H."/>
            <person name="Thornton R."/>
            <person name="Coyle M."/>
            <person name="Francisco L."/>
            <person name="Jackson L."/>
            <person name="Javaid M."/>
            <person name="Korchina V."/>
            <person name="Kovar C."/>
            <person name="Mata R."/>
            <person name="Mathew T."/>
            <person name="Ngo R."/>
            <person name="Nguyen L."/>
            <person name="Nguyen N."/>
            <person name="Okwuonu G."/>
            <person name="Ongeri F."/>
            <person name="Pham C."/>
            <person name="Simmons D."/>
            <person name="Wilczek-Boney K."/>
            <person name="Hale W."/>
            <person name="Jakkamsetti A."/>
            <person name="Pham P."/>
            <person name="Ruth R."/>
            <person name="San Lucas F."/>
            <person name="Warren J."/>
            <person name="Zhang J."/>
            <person name="Zhao Z."/>
            <person name="Zhou C."/>
            <person name="Zhu D."/>
            <person name="Lee S."/>
            <person name="Bess C."/>
            <person name="Blankenburg K."/>
            <person name="Forbes L."/>
            <person name="Fu Q."/>
            <person name="Gubbala S."/>
            <person name="Hirani K."/>
            <person name="Jayaseelan J.C."/>
            <person name="Lara F."/>
            <person name="Munidasa M."/>
            <person name="Palculict T."/>
            <person name="Patil S."/>
            <person name="Pu L.-L."/>
            <person name="Saada N."/>
            <person name="Tang L."/>
            <person name="Weissenberger G."/>
            <person name="Zhu Y."/>
            <person name="Hemphill L."/>
            <person name="Shang Y."/>
            <person name="Youmans B."/>
            <person name="Ayvaz T."/>
            <person name="Ross M."/>
            <person name="Santibanez J."/>
            <person name="Aqrawi P."/>
            <person name="Gross S."/>
            <person name="Joshi V."/>
            <person name="Fowler G."/>
            <person name="Nazareth L."/>
            <person name="Reid J."/>
            <person name="Worley K."/>
            <person name="Petrosino J."/>
            <person name="Highlander S."/>
            <person name="Gibbs R."/>
        </authorList>
    </citation>
    <scope>NUCLEOTIDE SEQUENCE [LARGE SCALE GENOMIC DNA]</scope>
    <source>
        <strain evidence="2">DSM 15272</strain>
    </source>
</reference>
<dbReference type="InterPro" id="IPR052551">
    <property type="entry name" value="UV-DNA_repair_photolyase"/>
</dbReference>
<dbReference type="SUPFAM" id="SSF48173">
    <property type="entry name" value="Cryptochrome/photolyase FAD-binding domain"/>
    <property type="match status" value="1"/>
</dbReference>
<dbReference type="EMBL" id="ACLF03000006">
    <property type="protein sequence ID" value="EFQ82816.1"/>
    <property type="molecule type" value="Genomic_DNA"/>
</dbReference>
<feature type="region of interest" description="Disordered" evidence="1">
    <location>
        <begin position="137"/>
        <end position="173"/>
    </location>
</feature>
<dbReference type="AlphaFoldDB" id="E2SE89"/>
<sequence>MARVIFGDQLGPHFDDGGDLLLVDATASWRDRPIHRQKAHLLLTALRRRAAELGERAAIVTAADLPRLLTDRDDIEVVAPTSWAERDLVGEHGATVLPSRGFVTDEATFAAWADGRDASRLVMEHFYRDVRTRERILMNGPDDPEGGRWNYDHDNREPPPRGQATLGLPASWAPTEDDVDEAVRRDLDAMEAEGVQFLGRDGPRWFAATRDEALAALDDFVRHRLPAFGPHEDAMLAADPVMAHSRLSVPLNLGLLDPREVVAAALAAFDAGDAPLAGVEGFVRQVVGWRDWVWHLYWYLGRDYATSHDHLGAGEPLPSAWWALDGDGVESACLSHVLRRVGDTGWAHHIERLMVLGNFSLQRGHDPVELNRWFTDAFVDGTPWVMPANVIGMSQHADGGLVATKPYAAGGAYVNRMSDHCGGCTFDPRKRLGDDACPYTAGYWAFLHRVEPFIRGNHRMAQPLAGMRRLADIDAVVEAEVQRERW</sequence>
<dbReference type="Gene3D" id="3.40.50.620">
    <property type="entry name" value="HUPs"/>
    <property type="match status" value="1"/>
</dbReference>
<evidence type="ECO:0000313" key="2">
    <source>
        <dbReference type="EMBL" id="EFQ82816.1"/>
    </source>
</evidence>
<dbReference type="STRING" id="585531.HMPREF0063_12025"/>
<evidence type="ECO:0000313" key="3">
    <source>
        <dbReference type="Proteomes" id="UP000003111"/>
    </source>
</evidence>